<reference evidence="6" key="1">
    <citation type="journal article" date="2020" name="Stud. Mycol.">
        <title>101 Dothideomycetes genomes: a test case for predicting lifestyles and emergence of pathogens.</title>
        <authorList>
            <person name="Haridas S."/>
            <person name="Albert R."/>
            <person name="Binder M."/>
            <person name="Bloem J."/>
            <person name="Labutti K."/>
            <person name="Salamov A."/>
            <person name="Andreopoulos B."/>
            <person name="Baker S."/>
            <person name="Barry K."/>
            <person name="Bills G."/>
            <person name="Bluhm B."/>
            <person name="Cannon C."/>
            <person name="Castanera R."/>
            <person name="Culley D."/>
            <person name="Daum C."/>
            <person name="Ezra D."/>
            <person name="Gonzalez J."/>
            <person name="Henrissat B."/>
            <person name="Kuo A."/>
            <person name="Liang C."/>
            <person name="Lipzen A."/>
            <person name="Lutzoni F."/>
            <person name="Magnuson J."/>
            <person name="Mondo S."/>
            <person name="Nolan M."/>
            <person name="Ohm R."/>
            <person name="Pangilinan J."/>
            <person name="Park H.-J."/>
            <person name="Ramirez L."/>
            <person name="Alfaro M."/>
            <person name="Sun H."/>
            <person name="Tritt A."/>
            <person name="Yoshinaga Y."/>
            <person name="Zwiers L.-H."/>
            <person name="Turgeon B."/>
            <person name="Goodwin S."/>
            <person name="Spatafora J."/>
            <person name="Crous P."/>
            <person name="Grigoriev I."/>
        </authorList>
    </citation>
    <scope>NUCLEOTIDE SEQUENCE</scope>
    <source>
        <strain evidence="6">CBS 113979</strain>
    </source>
</reference>
<dbReference type="EMBL" id="ML977138">
    <property type="protein sequence ID" value="KAF1991770.1"/>
    <property type="molecule type" value="Genomic_DNA"/>
</dbReference>
<gene>
    <name evidence="6" type="ORF">K402DRAFT_69345</name>
</gene>
<keyword evidence="3" id="KW-0804">Transcription</keyword>
<dbReference type="InterPro" id="IPR009072">
    <property type="entry name" value="Histone-fold"/>
</dbReference>
<name>A0A6G1HFH2_9PEZI</name>
<evidence type="ECO:0000256" key="1">
    <source>
        <dbReference type="ARBA" id="ARBA00004123"/>
    </source>
</evidence>
<protein>
    <recommendedName>
        <fullName evidence="5">Bromodomain associated domain-containing protein</fullName>
    </recommendedName>
</protein>
<dbReference type="OrthoDB" id="5402929at2759"/>
<dbReference type="CDD" id="cd00076">
    <property type="entry name" value="HFD_SF"/>
    <property type="match status" value="1"/>
</dbReference>
<comment type="subcellular location">
    <subcellularLocation>
        <location evidence="1">Nucleus</location>
    </subcellularLocation>
</comment>
<accession>A0A6G1HFH2</accession>
<dbReference type="Proteomes" id="UP000800041">
    <property type="component" value="Unassembled WGS sequence"/>
</dbReference>
<sequence length="248" mass="27695">MSASDLHNALLRPAIIQIFRAAGYTSMKPSVLDTLTDLTIRYLTLLGSKTAEYAYSNHNDPVPDITDVRMAFQECAVFSSSSTPAEEIWREKMRRPLSMYPEGQREMEVARRNDEDTAEIAEFTSWFQGRQHLEICRVAGMLSDKGIAVEGEAPPEMEDYLTALKKKHSKTGEESRFQGTVLGKFADPRDIKIEGESGTPESVQEWMERQQKRSVKLDAVKLGNGYAAEEAEPEAGEPAVVEMAEVAD</sequence>
<proteinExistence type="predicted"/>
<evidence type="ECO:0000256" key="3">
    <source>
        <dbReference type="ARBA" id="ARBA00023163"/>
    </source>
</evidence>
<dbReference type="InterPro" id="IPR006565">
    <property type="entry name" value="BTP"/>
</dbReference>
<feature type="domain" description="Bromodomain associated" evidence="5">
    <location>
        <begin position="4"/>
        <end position="81"/>
    </location>
</feature>
<dbReference type="SMART" id="SM00576">
    <property type="entry name" value="BTP"/>
    <property type="match status" value="1"/>
</dbReference>
<organism evidence="6 7">
    <name type="scientific">Aulographum hederae CBS 113979</name>
    <dbReference type="NCBI Taxonomy" id="1176131"/>
    <lineage>
        <taxon>Eukaryota</taxon>
        <taxon>Fungi</taxon>
        <taxon>Dikarya</taxon>
        <taxon>Ascomycota</taxon>
        <taxon>Pezizomycotina</taxon>
        <taxon>Dothideomycetes</taxon>
        <taxon>Pleosporomycetidae</taxon>
        <taxon>Aulographales</taxon>
        <taxon>Aulographaceae</taxon>
    </lineage>
</organism>
<evidence type="ECO:0000259" key="5">
    <source>
        <dbReference type="SMART" id="SM00576"/>
    </source>
</evidence>
<dbReference type="Pfam" id="PF07524">
    <property type="entry name" value="Bromo_TP"/>
    <property type="match status" value="1"/>
</dbReference>
<evidence type="ECO:0000313" key="7">
    <source>
        <dbReference type="Proteomes" id="UP000800041"/>
    </source>
</evidence>
<evidence type="ECO:0000256" key="4">
    <source>
        <dbReference type="ARBA" id="ARBA00023242"/>
    </source>
</evidence>
<keyword evidence="2" id="KW-0805">Transcription regulation</keyword>
<evidence type="ECO:0000313" key="6">
    <source>
        <dbReference type="EMBL" id="KAF1991770.1"/>
    </source>
</evidence>
<dbReference type="GO" id="GO:0046982">
    <property type="term" value="F:protein heterodimerization activity"/>
    <property type="evidence" value="ECO:0007669"/>
    <property type="project" value="InterPro"/>
</dbReference>
<keyword evidence="4" id="KW-0539">Nucleus</keyword>
<evidence type="ECO:0000256" key="2">
    <source>
        <dbReference type="ARBA" id="ARBA00023015"/>
    </source>
</evidence>
<keyword evidence="7" id="KW-1185">Reference proteome</keyword>
<dbReference type="Gene3D" id="1.10.20.10">
    <property type="entry name" value="Histone, subunit A"/>
    <property type="match status" value="1"/>
</dbReference>
<dbReference type="GO" id="GO:0005634">
    <property type="term" value="C:nucleus"/>
    <property type="evidence" value="ECO:0007669"/>
    <property type="project" value="UniProtKB-SubCell"/>
</dbReference>
<dbReference type="AlphaFoldDB" id="A0A6G1HFH2"/>